<dbReference type="Gene3D" id="3.40.50.300">
    <property type="entry name" value="P-loop containing nucleotide triphosphate hydrolases"/>
    <property type="match status" value="1"/>
</dbReference>
<organism evidence="1 2">
    <name type="scientific">Salix koriyanagi</name>
    <dbReference type="NCBI Taxonomy" id="2511006"/>
    <lineage>
        <taxon>Eukaryota</taxon>
        <taxon>Viridiplantae</taxon>
        <taxon>Streptophyta</taxon>
        <taxon>Embryophyta</taxon>
        <taxon>Tracheophyta</taxon>
        <taxon>Spermatophyta</taxon>
        <taxon>Magnoliopsida</taxon>
        <taxon>eudicotyledons</taxon>
        <taxon>Gunneridae</taxon>
        <taxon>Pentapetalae</taxon>
        <taxon>rosids</taxon>
        <taxon>fabids</taxon>
        <taxon>Malpighiales</taxon>
        <taxon>Salicaceae</taxon>
        <taxon>Saliceae</taxon>
        <taxon>Salix</taxon>
    </lineage>
</organism>
<keyword evidence="2" id="KW-1185">Reference proteome</keyword>
<dbReference type="InterPro" id="IPR039421">
    <property type="entry name" value="Type_1_exporter"/>
</dbReference>
<dbReference type="AlphaFoldDB" id="A0A9Q0VFB6"/>
<sequence length="290" mass="32190">MLVISGFVYAKLLGDAGNKIQAAYEVLLLEFALYVYGGLEASKDTENVETSCLLHGITSTAMSTGRLNISWGAVINIKRFIEANAAASWISEMIRKVVDIDSAKELRNSMSECWVDPSTQMIEKSNGPGKPGTYTFCNLNQTKHLFLEKRRLQWKRSWKPQKLLMPTTSSVNYLKDALNQASIRRTTIIVAHRLSALRHADLISVIQSGEVVESGSHEQLMQNLSGPFSIMVQLQRNFVDDEVTSKAQDTGSNISVVLDTEIANAEKRDNIQPLHSFCMASLLAVYLTTS</sequence>
<proteinExistence type="predicted"/>
<protein>
    <submittedName>
        <fullName evidence="1">TRANSPORTER FAMILY PROTEIN putative-RELATED</fullName>
    </submittedName>
</protein>
<evidence type="ECO:0000313" key="1">
    <source>
        <dbReference type="EMBL" id="KAJ6747231.1"/>
    </source>
</evidence>
<dbReference type="GO" id="GO:0042626">
    <property type="term" value="F:ATPase-coupled transmembrane transporter activity"/>
    <property type="evidence" value="ECO:0007669"/>
    <property type="project" value="TreeGrafter"/>
</dbReference>
<dbReference type="Proteomes" id="UP001151752">
    <property type="component" value="Chromosome 6"/>
</dbReference>
<dbReference type="PANTHER" id="PTHR24222">
    <property type="entry name" value="ABC TRANSPORTER B FAMILY"/>
    <property type="match status" value="1"/>
</dbReference>
<name>A0A9Q0VFB6_9ROSI</name>
<gene>
    <name evidence="1" type="ORF">OIU74_029655</name>
</gene>
<reference evidence="1" key="2">
    <citation type="journal article" date="2023" name="Int. J. Mol. Sci.">
        <title>De Novo Assembly and Annotation of 11 Diverse Shrub Willow (Salix) Genomes Reveals Novel Gene Organization in Sex-Linked Regions.</title>
        <authorList>
            <person name="Hyden B."/>
            <person name="Feng K."/>
            <person name="Yates T.B."/>
            <person name="Jawdy S."/>
            <person name="Cereghino C."/>
            <person name="Smart L.B."/>
            <person name="Muchero W."/>
        </authorList>
    </citation>
    <scope>NUCLEOTIDE SEQUENCE</scope>
    <source>
        <tissue evidence="1">Shoot tip</tissue>
    </source>
</reference>
<evidence type="ECO:0000313" key="2">
    <source>
        <dbReference type="Proteomes" id="UP001151752"/>
    </source>
</evidence>
<dbReference type="EMBL" id="JAPFFM010000009">
    <property type="protein sequence ID" value="KAJ6747231.1"/>
    <property type="molecule type" value="Genomic_DNA"/>
</dbReference>
<dbReference type="InterPro" id="IPR027417">
    <property type="entry name" value="P-loop_NTPase"/>
</dbReference>
<comment type="caution">
    <text evidence="1">The sequence shown here is derived from an EMBL/GenBank/DDBJ whole genome shotgun (WGS) entry which is preliminary data.</text>
</comment>
<dbReference type="PANTHER" id="PTHR24222:SF79">
    <property type="entry name" value="ATP BINDING CASSETTE SUBFAMILY B"/>
    <property type="match status" value="1"/>
</dbReference>
<dbReference type="SUPFAM" id="SSF52540">
    <property type="entry name" value="P-loop containing nucleoside triphosphate hydrolases"/>
    <property type="match status" value="1"/>
</dbReference>
<dbReference type="GO" id="GO:0005886">
    <property type="term" value="C:plasma membrane"/>
    <property type="evidence" value="ECO:0007669"/>
    <property type="project" value="TreeGrafter"/>
</dbReference>
<accession>A0A9Q0VFB6</accession>
<reference evidence="1" key="1">
    <citation type="submission" date="2022-11" db="EMBL/GenBank/DDBJ databases">
        <authorList>
            <person name="Hyden B.L."/>
            <person name="Feng K."/>
            <person name="Yates T."/>
            <person name="Jawdy S."/>
            <person name="Smart L.B."/>
            <person name="Muchero W."/>
        </authorList>
    </citation>
    <scope>NUCLEOTIDE SEQUENCE</scope>
    <source>
        <tissue evidence="1">Shoot tip</tissue>
    </source>
</reference>